<dbReference type="PANTHER" id="PTHR43217">
    <property type="entry name" value="SUCCINATE SEMIALDEHYDE DEHYDROGENASE [NAD(P)+] SAD"/>
    <property type="match status" value="1"/>
</dbReference>
<dbReference type="Gene3D" id="3.40.309.10">
    <property type="entry name" value="Aldehyde Dehydrogenase, Chain A, domain 2"/>
    <property type="match status" value="1"/>
</dbReference>
<dbReference type="FunFam" id="3.40.309.10:FF:000009">
    <property type="entry name" value="Aldehyde dehydrogenase A"/>
    <property type="match status" value="1"/>
</dbReference>
<dbReference type="InterPro" id="IPR015590">
    <property type="entry name" value="Aldehyde_DH_dom"/>
</dbReference>
<organism evidence="7 8">
    <name type="scientific">Winogradskyella epiphytica</name>
    <dbReference type="NCBI Taxonomy" id="262005"/>
    <lineage>
        <taxon>Bacteria</taxon>
        <taxon>Pseudomonadati</taxon>
        <taxon>Bacteroidota</taxon>
        <taxon>Flavobacteriia</taxon>
        <taxon>Flavobacteriales</taxon>
        <taxon>Flavobacteriaceae</taxon>
        <taxon>Winogradskyella</taxon>
    </lineage>
</organism>
<evidence type="ECO:0000313" key="7">
    <source>
        <dbReference type="EMBL" id="PYE82061.1"/>
    </source>
</evidence>
<name>A0A2V4XUK9_9FLAO</name>
<sequence length="454" mass="50333">MTSTIKTTNPYSGKQLETYQLDSPADLDKKLQLADKTFRTWKDDDIEDRVALFKKLADQLFQEKKSLSELMTNEMGKPISESHAEIEKCIFLIDFYIKNAEKFLRDDIIETDASESFISYDPMGCVLAVMPWNFPFWQVLRFAVPTLAAGNVALLKHASNVTGCALAIERLFTEAGFPKGCFQTLITDHNAIEDIIGNDIVKAVSLTGSDKAGRKIAELAGKHLKPSLLELGGNNACIILEDADLDKHIDTIVKARMQNSGQSCIAAKRFIVVDKIYEEFIDKFKSKVENLKYGNPLEEDTKMSCLAREDLAETLADQVQKSVKLGAKVLVGNKQDAAYFAPTILTEVTSDMPVFKEETFGPVAAVIKVKSEDEAYKMAALSKFGLGTMVFTANVEAASKRISEIEDGAFFINEMVKSDPRLPFGGTKISGYGRELSKEGMLAFVNKKTVYINN</sequence>
<gene>
    <name evidence="7" type="ORF">DFQ11_102641</name>
</gene>
<feature type="domain" description="Aldehyde dehydrogenase" evidence="6">
    <location>
        <begin position="3"/>
        <end position="450"/>
    </location>
</feature>
<reference evidence="7 8" key="1">
    <citation type="submission" date="2018-06" db="EMBL/GenBank/DDBJ databases">
        <title>Genomic Encyclopedia of Type Strains, Phase III (KMG-III): the genomes of soil and plant-associated and newly described type strains.</title>
        <authorList>
            <person name="Whitman W."/>
        </authorList>
    </citation>
    <scope>NUCLEOTIDE SEQUENCE [LARGE SCALE GENOMIC DNA]</scope>
    <source>
        <strain evidence="7 8">CECT 7945</strain>
    </source>
</reference>
<feature type="active site" evidence="4">
    <location>
        <position position="230"/>
    </location>
</feature>
<evidence type="ECO:0000256" key="4">
    <source>
        <dbReference type="PROSITE-ProRule" id="PRU10007"/>
    </source>
</evidence>
<dbReference type="SUPFAM" id="SSF53720">
    <property type="entry name" value="ALDH-like"/>
    <property type="match status" value="1"/>
</dbReference>
<accession>A0A2V4XUK9</accession>
<dbReference type="Pfam" id="PF00171">
    <property type="entry name" value="Aldedh"/>
    <property type="match status" value="1"/>
</dbReference>
<dbReference type="InterPro" id="IPR044148">
    <property type="entry name" value="ALDH_GabD1-like"/>
</dbReference>
<evidence type="ECO:0000256" key="3">
    <source>
        <dbReference type="ARBA" id="ARBA00023002"/>
    </source>
</evidence>
<dbReference type="OrthoDB" id="1394754at2"/>
<evidence type="ECO:0000256" key="5">
    <source>
        <dbReference type="RuleBase" id="RU003345"/>
    </source>
</evidence>
<keyword evidence="2" id="KW-0521">NADP</keyword>
<dbReference type="AlphaFoldDB" id="A0A2V4XUK9"/>
<evidence type="ECO:0000256" key="1">
    <source>
        <dbReference type="ARBA" id="ARBA00009986"/>
    </source>
</evidence>
<dbReference type="InterPro" id="IPR016161">
    <property type="entry name" value="Ald_DH/histidinol_DH"/>
</dbReference>
<dbReference type="PANTHER" id="PTHR43217:SF1">
    <property type="entry name" value="SUCCINATE SEMIALDEHYDE DEHYDROGENASE [NAD(P)+] SAD"/>
    <property type="match status" value="1"/>
</dbReference>
<dbReference type="InterPro" id="IPR016162">
    <property type="entry name" value="Ald_DH_N"/>
</dbReference>
<dbReference type="InterPro" id="IPR016163">
    <property type="entry name" value="Ald_DH_C"/>
</dbReference>
<evidence type="ECO:0000256" key="2">
    <source>
        <dbReference type="ARBA" id="ARBA00022857"/>
    </source>
</evidence>
<dbReference type="FunFam" id="3.40.605.10:FF:000012">
    <property type="entry name" value="NAD-dependent succinate-semialdehyde dehydrogenase"/>
    <property type="match status" value="1"/>
</dbReference>
<dbReference type="EMBL" id="QJTD01000002">
    <property type="protein sequence ID" value="PYE82061.1"/>
    <property type="molecule type" value="Genomic_DNA"/>
</dbReference>
<proteinExistence type="inferred from homology"/>
<dbReference type="Gene3D" id="3.40.605.10">
    <property type="entry name" value="Aldehyde Dehydrogenase, Chain A, domain 1"/>
    <property type="match status" value="1"/>
</dbReference>
<protein>
    <submittedName>
        <fullName evidence="7">Succinate-semialdehyde dehydrogenase/glutarate-semialdehyde dehydrogenase</fullName>
    </submittedName>
</protein>
<evidence type="ECO:0000313" key="8">
    <source>
        <dbReference type="Proteomes" id="UP000248054"/>
    </source>
</evidence>
<comment type="caution">
    <text evidence="7">The sequence shown here is derived from an EMBL/GenBank/DDBJ whole genome shotgun (WGS) entry which is preliminary data.</text>
</comment>
<keyword evidence="3 5" id="KW-0560">Oxidoreductase</keyword>
<keyword evidence="8" id="KW-1185">Reference proteome</keyword>
<comment type="similarity">
    <text evidence="1 5">Belongs to the aldehyde dehydrogenase family.</text>
</comment>
<dbReference type="Proteomes" id="UP000248054">
    <property type="component" value="Unassembled WGS sequence"/>
</dbReference>
<evidence type="ECO:0000259" key="6">
    <source>
        <dbReference type="Pfam" id="PF00171"/>
    </source>
</evidence>
<dbReference type="GO" id="GO:0004777">
    <property type="term" value="F:succinate-semialdehyde dehydrogenase (NAD+) activity"/>
    <property type="evidence" value="ECO:0007669"/>
    <property type="project" value="TreeGrafter"/>
</dbReference>
<dbReference type="GO" id="GO:0004030">
    <property type="term" value="F:aldehyde dehydrogenase [NAD(P)+] activity"/>
    <property type="evidence" value="ECO:0007669"/>
    <property type="project" value="InterPro"/>
</dbReference>
<dbReference type="InterPro" id="IPR047110">
    <property type="entry name" value="GABD/Sad-like"/>
</dbReference>
<dbReference type="RefSeq" id="WP_110475414.1">
    <property type="nucleotide sequence ID" value="NZ_BMWQ01000002.1"/>
</dbReference>
<dbReference type="InterPro" id="IPR029510">
    <property type="entry name" value="Ald_DH_CS_GLU"/>
</dbReference>
<dbReference type="CDD" id="cd07100">
    <property type="entry name" value="ALDH_SSADH1_GabD1"/>
    <property type="match status" value="1"/>
</dbReference>
<dbReference type="PROSITE" id="PS00687">
    <property type="entry name" value="ALDEHYDE_DEHYDR_GLU"/>
    <property type="match status" value="1"/>
</dbReference>